<feature type="compositionally biased region" description="Basic and acidic residues" evidence="4">
    <location>
        <begin position="365"/>
        <end position="376"/>
    </location>
</feature>
<feature type="repeat" description="TPR" evidence="3">
    <location>
        <begin position="119"/>
        <end position="152"/>
    </location>
</feature>
<evidence type="ECO:0000259" key="5">
    <source>
        <dbReference type="PROSITE" id="PS51745"/>
    </source>
</evidence>
<dbReference type="InterPro" id="IPR000270">
    <property type="entry name" value="PB1_dom"/>
</dbReference>
<dbReference type="Proteomes" id="UP001179952">
    <property type="component" value="Unassembled WGS sequence"/>
</dbReference>
<dbReference type="PROSITE" id="PS50005">
    <property type="entry name" value="TPR"/>
    <property type="match status" value="2"/>
</dbReference>
<dbReference type="InterPro" id="IPR044517">
    <property type="entry name" value="PHOX1-4"/>
</dbReference>
<sequence length="740" mass="83730">MGKHAAKKNKPSSGRSGDEGSKHSKPRSPMSTAFDDDTNIFIDMAKGLREEGNKAFQKRDHEGALLKYEKALKLLPKSHVDAPYLRSNIAACYMQMNPPKYHRAIDECNLALEASPKYTKALLKRARCYDALSRLDLAIKDVEAVLVLEPNNLTALDIGDRIKKDIEKKGINLDVESVGSNNEAHPPVVVKERSSKKRNSHRVKAEDKVVVVEDEKLSNGDVGGGDVVKEEVVKERSRKKKNSHRVKAEDKVVVVEKEKLSNGDVGGGCVVKEEVMKGVKLVFGEDIRWAQFPADCSVLCLREVVGNKFPGFNAVLVKYKDREGDLVTITTTEELRWAEDSVEPQGSLRLYITEVDPERDPLLFEESRNGTDERRVKVSSVSNGSENGSAREGEQKGVSSTFIEDWIVQFARLFKNHLGIDSDECLDLHELGMKLYSEAIEETVTCEDAQELFDLAEEKFQEMAAMALFNWGNIHMSRARKRLHLSEDPPSELVVEQVRTAYEWAQKEYVNAGKRYDEALKIKPDFCEGLLAMGQQQFEQAKLSWYYAIGSKVDLELEPSISTKIMDLFNSSEESMERGTQMWEEMEEKRLNELAKPNQEKVILEKMGLEGLFKEITTDEAAEQAANMRSQVNLLWGTMLYERSVVEFKLGLPIWEECLMDAVEKFKLAGASPSDIAVMRKNHCSNETATEGLGFKIDEIVQAWNEMYDANRWLSGVPSFRLEPLFLRRVPKLHQQLEHV</sequence>
<feature type="repeat" description="TPR" evidence="3">
    <location>
        <begin position="45"/>
        <end position="78"/>
    </location>
</feature>
<feature type="compositionally biased region" description="Low complexity" evidence="4">
    <location>
        <begin position="378"/>
        <end position="388"/>
    </location>
</feature>
<dbReference type="Pfam" id="PF00564">
    <property type="entry name" value="PB1"/>
    <property type="match status" value="1"/>
</dbReference>
<evidence type="ECO:0000256" key="3">
    <source>
        <dbReference type="PROSITE-ProRule" id="PRU00339"/>
    </source>
</evidence>
<dbReference type="CDD" id="cd05992">
    <property type="entry name" value="PB1"/>
    <property type="match status" value="1"/>
</dbReference>
<dbReference type="Gene3D" id="3.10.20.90">
    <property type="entry name" value="Phosphatidylinositol 3-kinase Catalytic Subunit, Chain A, domain 1"/>
    <property type="match status" value="1"/>
</dbReference>
<evidence type="ECO:0000256" key="2">
    <source>
        <dbReference type="ARBA" id="ARBA00022803"/>
    </source>
</evidence>
<evidence type="ECO:0000313" key="7">
    <source>
        <dbReference type="Proteomes" id="UP001179952"/>
    </source>
</evidence>
<dbReference type="PROSITE" id="PS51745">
    <property type="entry name" value="PB1"/>
    <property type="match status" value="1"/>
</dbReference>
<dbReference type="InterPro" id="IPR011990">
    <property type="entry name" value="TPR-like_helical_dom_sf"/>
</dbReference>
<keyword evidence="7" id="KW-1185">Reference proteome</keyword>
<reference evidence="6" key="2">
    <citation type="submission" date="2023-06" db="EMBL/GenBank/DDBJ databases">
        <authorList>
            <person name="Ma L."/>
            <person name="Liu K.-W."/>
            <person name="Li Z."/>
            <person name="Hsiao Y.-Y."/>
            <person name="Qi Y."/>
            <person name="Fu T."/>
            <person name="Tang G."/>
            <person name="Zhang D."/>
            <person name="Sun W.-H."/>
            <person name="Liu D.-K."/>
            <person name="Li Y."/>
            <person name="Chen G.-Z."/>
            <person name="Liu X.-D."/>
            <person name="Liao X.-Y."/>
            <person name="Jiang Y.-T."/>
            <person name="Yu X."/>
            <person name="Hao Y."/>
            <person name="Huang J."/>
            <person name="Zhao X.-W."/>
            <person name="Ke S."/>
            <person name="Chen Y.-Y."/>
            <person name="Wu W.-L."/>
            <person name="Hsu J.-L."/>
            <person name="Lin Y.-F."/>
            <person name="Huang M.-D."/>
            <person name="Li C.-Y."/>
            <person name="Huang L."/>
            <person name="Wang Z.-W."/>
            <person name="Zhao X."/>
            <person name="Zhong W.-Y."/>
            <person name="Peng D.-H."/>
            <person name="Ahmad S."/>
            <person name="Lan S."/>
            <person name="Zhang J.-S."/>
            <person name="Tsai W.-C."/>
            <person name="Van De Peer Y."/>
            <person name="Liu Z.-J."/>
        </authorList>
    </citation>
    <scope>NUCLEOTIDE SEQUENCE</scope>
    <source>
        <strain evidence="6">SCP</strain>
        <tissue evidence="6">Leaves</tissue>
    </source>
</reference>
<evidence type="ECO:0000313" key="6">
    <source>
        <dbReference type="EMBL" id="KAK1269507.1"/>
    </source>
</evidence>
<dbReference type="AlphaFoldDB" id="A0AAV9AZU9"/>
<dbReference type="PANTHER" id="PTHR46183:SF4">
    <property type="entry name" value="PROTEIN PHOX4"/>
    <property type="match status" value="1"/>
</dbReference>
<keyword evidence="2 3" id="KW-0802">TPR repeat</keyword>
<dbReference type="SMART" id="SM00666">
    <property type="entry name" value="PB1"/>
    <property type="match status" value="1"/>
</dbReference>
<dbReference type="SUPFAM" id="SSF48452">
    <property type="entry name" value="TPR-like"/>
    <property type="match status" value="1"/>
</dbReference>
<name>A0AAV9AZU9_ACOGR</name>
<proteinExistence type="predicted"/>
<dbReference type="Gene3D" id="1.25.40.10">
    <property type="entry name" value="Tetratricopeptide repeat domain"/>
    <property type="match status" value="1"/>
</dbReference>
<protein>
    <recommendedName>
        <fullName evidence="5">PB1 domain-containing protein</fullName>
    </recommendedName>
</protein>
<gene>
    <name evidence="6" type="ORF">QJS04_geneDACA005363</name>
</gene>
<accession>A0AAV9AZU9</accession>
<feature type="compositionally biased region" description="Basic residues" evidence="4">
    <location>
        <begin position="1"/>
        <end position="10"/>
    </location>
</feature>
<dbReference type="InterPro" id="IPR019734">
    <property type="entry name" value="TPR_rpt"/>
</dbReference>
<feature type="region of interest" description="Disordered" evidence="4">
    <location>
        <begin position="1"/>
        <end position="35"/>
    </location>
</feature>
<keyword evidence="1" id="KW-0677">Repeat</keyword>
<reference evidence="6" key="1">
    <citation type="journal article" date="2023" name="Nat. Commun.">
        <title>Diploid and tetraploid genomes of Acorus and the evolution of monocots.</title>
        <authorList>
            <person name="Ma L."/>
            <person name="Liu K.W."/>
            <person name="Li Z."/>
            <person name="Hsiao Y.Y."/>
            <person name="Qi Y."/>
            <person name="Fu T."/>
            <person name="Tang G.D."/>
            <person name="Zhang D."/>
            <person name="Sun W.H."/>
            <person name="Liu D.K."/>
            <person name="Li Y."/>
            <person name="Chen G.Z."/>
            <person name="Liu X.D."/>
            <person name="Liao X.Y."/>
            <person name="Jiang Y.T."/>
            <person name="Yu X."/>
            <person name="Hao Y."/>
            <person name="Huang J."/>
            <person name="Zhao X.W."/>
            <person name="Ke S."/>
            <person name="Chen Y.Y."/>
            <person name="Wu W.L."/>
            <person name="Hsu J.L."/>
            <person name="Lin Y.F."/>
            <person name="Huang M.D."/>
            <person name="Li C.Y."/>
            <person name="Huang L."/>
            <person name="Wang Z.W."/>
            <person name="Zhao X."/>
            <person name="Zhong W.Y."/>
            <person name="Peng D.H."/>
            <person name="Ahmad S."/>
            <person name="Lan S."/>
            <person name="Zhang J.S."/>
            <person name="Tsai W.C."/>
            <person name="Van de Peer Y."/>
            <person name="Liu Z.J."/>
        </authorList>
    </citation>
    <scope>NUCLEOTIDE SEQUENCE</scope>
    <source>
        <strain evidence="6">SCP</strain>
    </source>
</reference>
<dbReference type="EMBL" id="JAUJYN010000006">
    <property type="protein sequence ID" value="KAK1269507.1"/>
    <property type="molecule type" value="Genomic_DNA"/>
</dbReference>
<comment type="caution">
    <text evidence="6">The sequence shown here is derived from an EMBL/GenBank/DDBJ whole genome shotgun (WGS) entry which is preliminary data.</text>
</comment>
<organism evidence="6 7">
    <name type="scientific">Acorus gramineus</name>
    <name type="common">Dwarf sweet flag</name>
    <dbReference type="NCBI Taxonomy" id="55184"/>
    <lineage>
        <taxon>Eukaryota</taxon>
        <taxon>Viridiplantae</taxon>
        <taxon>Streptophyta</taxon>
        <taxon>Embryophyta</taxon>
        <taxon>Tracheophyta</taxon>
        <taxon>Spermatophyta</taxon>
        <taxon>Magnoliopsida</taxon>
        <taxon>Liliopsida</taxon>
        <taxon>Acoraceae</taxon>
        <taxon>Acorus</taxon>
    </lineage>
</organism>
<feature type="region of interest" description="Disordered" evidence="4">
    <location>
        <begin position="365"/>
        <end position="396"/>
    </location>
</feature>
<dbReference type="PANTHER" id="PTHR46183">
    <property type="entry name" value="PROTEIN CLMP1"/>
    <property type="match status" value="1"/>
</dbReference>
<feature type="domain" description="PB1" evidence="5">
    <location>
        <begin position="276"/>
        <end position="355"/>
    </location>
</feature>
<evidence type="ECO:0000256" key="1">
    <source>
        <dbReference type="ARBA" id="ARBA00022737"/>
    </source>
</evidence>
<dbReference type="SUPFAM" id="SSF54277">
    <property type="entry name" value="CAD &amp; PB1 domains"/>
    <property type="match status" value="1"/>
</dbReference>
<dbReference type="InterPro" id="IPR053793">
    <property type="entry name" value="PB1-like"/>
</dbReference>
<dbReference type="SMART" id="SM00028">
    <property type="entry name" value="TPR"/>
    <property type="match status" value="3"/>
</dbReference>
<evidence type="ECO:0000256" key="4">
    <source>
        <dbReference type="SAM" id="MobiDB-lite"/>
    </source>
</evidence>